<proteinExistence type="predicted"/>
<name>A0ACB8EDQ8_9SAUR</name>
<organism evidence="1 2">
    <name type="scientific">Sphaerodactylus townsendi</name>
    <dbReference type="NCBI Taxonomy" id="933632"/>
    <lineage>
        <taxon>Eukaryota</taxon>
        <taxon>Metazoa</taxon>
        <taxon>Chordata</taxon>
        <taxon>Craniata</taxon>
        <taxon>Vertebrata</taxon>
        <taxon>Euteleostomi</taxon>
        <taxon>Lepidosauria</taxon>
        <taxon>Squamata</taxon>
        <taxon>Bifurcata</taxon>
        <taxon>Gekkota</taxon>
        <taxon>Sphaerodactylidae</taxon>
        <taxon>Sphaerodactylus</taxon>
    </lineage>
</organism>
<protein>
    <submittedName>
        <fullName evidence="1">Uncharacterized protein</fullName>
    </submittedName>
</protein>
<keyword evidence="2" id="KW-1185">Reference proteome</keyword>
<dbReference type="EMBL" id="CM037629">
    <property type="protein sequence ID" value="KAH7990649.1"/>
    <property type="molecule type" value="Genomic_DNA"/>
</dbReference>
<evidence type="ECO:0000313" key="1">
    <source>
        <dbReference type="EMBL" id="KAH7990649.1"/>
    </source>
</evidence>
<gene>
    <name evidence="1" type="ORF">K3G42_009703</name>
</gene>
<sequence>MFTSYSGAQEWYLPSWRVEPKYSTDVLIGNWLEERRKFIQDPEKTCKTVYRRDYVRFPTEVPDRTVMRKNIKKLSGLPKKCLLTHHNETNDRYLVSLYDDNFNRHGYNPLLPPLRKWSRHKSSWIPEKLDFPIVEPPTNYGLFEHLMKKWSNKDPAVMNSVYTVTYTKPPISAYPVHQHPITSHLSIPSHGHLRPRTSDGYL</sequence>
<accession>A0ACB8EDQ8</accession>
<reference evidence="1" key="1">
    <citation type="submission" date="2021-08" db="EMBL/GenBank/DDBJ databases">
        <title>The first chromosome-level gecko genome reveals the dynamic sex chromosomes of Neotropical dwarf geckos (Sphaerodactylidae: Sphaerodactylus).</title>
        <authorList>
            <person name="Pinto B.J."/>
            <person name="Keating S.E."/>
            <person name="Gamble T."/>
        </authorList>
    </citation>
    <scope>NUCLEOTIDE SEQUENCE</scope>
    <source>
        <strain evidence="1">TG3544</strain>
    </source>
</reference>
<evidence type="ECO:0000313" key="2">
    <source>
        <dbReference type="Proteomes" id="UP000827872"/>
    </source>
</evidence>
<dbReference type="Proteomes" id="UP000827872">
    <property type="component" value="Linkage Group LG16"/>
</dbReference>
<comment type="caution">
    <text evidence="1">The sequence shown here is derived from an EMBL/GenBank/DDBJ whole genome shotgun (WGS) entry which is preliminary data.</text>
</comment>